<keyword evidence="3" id="KW-1185">Reference proteome</keyword>
<accession>A0A7G7G9N0</accession>
<dbReference type="KEGG" id="aswu:HUW51_14460"/>
<reference evidence="2 3" key="1">
    <citation type="journal article" date="2018" name="Int. J. Syst. Evol. Microbiol.">
        <title>Adhaeribacter swui sp. nov., isolated from wet mud.</title>
        <authorList>
            <person name="Kim D.U."/>
            <person name="Kim K.W."/>
            <person name="Kang M.S."/>
            <person name="Kim J.Y."/>
            <person name="Jang J.H."/>
            <person name="Kim M.K."/>
        </authorList>
    </citation>
    <scope>NUCLEOTIDE SEQUENCE [LARGE SCALE GENOMIC DNA]</scope>
    <source>
        <strain evidence="2 3">KCTC 52873</strain>
    </source>
</reference>
<gene>
    <name evidence="2" type="ORF">HUW51_14460</name>
</gene>
<keyword evidence="1" id="KW-0732">Signal</keyword>
<sequence>MKKLFFIVALFLPTLPVISHSVSLPVQQAAARGTATVSELANVVFAALQNNDFEQLPLYVPTDTELSSLQKKSSEDMQAVLQDLTADDVTASLRESFDAVIQAGVDKTLNLAELTLGDVRAGNASSKNKALIPVTATLTTRDNQPLALRFEALKINGRYFLFQRMEWQASK</sequence>
<evidence type="ECO:0008006" key="4">
    <source>
        <dbReference type="Google" id="ProtNLM"/>
    </source>
</evidence>
<dbReference type="AlphaFoldDB" id="A0A7G7G9N0"/>
<evidence type="ECO:0000256" key="1">
    <source>
        <dbReference type="SAM" id="SignalP"/>
    </source>
</evidence>
<name>A0A7G7G9N0_9BACT</name>
<dbReference type="EMBL" id="CP055156">
    <property type="protein sequence ID" value="QNF33864.1"/>
    <property type="molecule type" value="Genomic_DNA"/>
</dbReference>
<feature type="chain" id="PRO_5028930513" description="DUF3887 domain-containing protein" evidence="1">
    <location>
        <begin position="20"/>
        <end position="171"/>
    </location>
</feature>
<protein>
    <recommendedName>
        <fullName evidence="4">DUF3887 domain-containing protein</fullName>
    </recommendedName>
</protein>
<dbReference type="Proteomes" id="UP000515237">
    <property type="component" value="Chromosome"/>
</dbReference>
<dbReference type="RefSeq" id="WP_185270346.1">
    <property type="nucleotide sequence ID" value="NZ_CP055156.1"/>
</dbReference>
<organism evidence="2 3">
    <name type="scientific">Adhaeribacter swui</name>
    <dbReference type="NCBI Taxonomy" id="2086471"/>
    <lineage>
        <taxon>Bacteria</taxon>
        <taxon>Pseudomonadati</taxon>
        <taxon>Bacteroidota</taxon>
        <taxon>Cytophagia</taxon>
        <taxon>Cytophagales</taxon>
        <taxon>Hymenobacteraceae</taxon>
        <taxon>Adhaeribacter</taxon>
    </lineage>
</organism>
<feature type="signal peptide" evidence="1">
    <location>
        <begin position="1"/>
        <end position="19"/>
    </location>
</feature>
<evidence type="ECO:0000313" key="2">
    <source>
        <dbReference type="EMBL" id="QNF33864.1"/>
    </source>
</evidence>
<evidence type="ECO:0000313" key="3">
    <source>
        <dbReference type="Proteomes" id="UP000515237"/>
    </source>
</evidence>
<proteinExistence type="predicted"/>